<sequence length="39" mass="4710">MMTLILLHMKHIVFELMALQKDHRFSFLKKEVILSLLQI</sequence>
<dbReference type="EMBL" id="CAJJDN010000095">
    <property type="protein sequence ID" value="CAD8110382.1"/>
    <property type="molecule type" value="Genomic_DNA"/>
</dbReference>
<accession>A0A8S1Q4D2</accession>
<gene>
    <name evidence="1" type="ORF">PSON_ATCC_30995.1.T0950215</name>
</gene>
<keyword evidence="2" id="KW-1185">Reference proteome</keyword>
<organism evidence="1 2">
    <name type="scientific">Paramecium sonneborni</name>
    <dbReference type="NCBI Taxonomy" id="65129"/>
    <lineage>
        <taxon>Eukaryota</taxon>
        <taxon>Sar</taxon>
        <taxon>Alveolata</taxon>
        <taxon>Ciliophora</taxon>
        <taxon>Intramacronucleata</taxon>
        <taxon>Oligohymenophorea</taxon>
        <taxon>Peniculida</taxon>
        <taxon>Parameciidae</taxon>
        <taxon>Paramecium</taxon>
    </lineage>
</organism>
<proteinExistence type="predicted"/>
<name>A0A8S1Q4D2_9CILI</name>
<evidence type="ECO:0000313" key="1">
    <source>
        <dbReference type="EMBL" id="CAD8110382.1"/>
    </source>
</evidence>
<comment type="caution">
    <text evidence="1">The sequence shown here is derived from an EMBL/GenBank/DDBJ whole genome shotgun (WGS) entry which is preliminary data.</text>
</comment>
<evidence type="ECO:0000313" key="2">
    <source>
        <dbReference type="Proteomes" id="UP000692954"/>
    </source>
</evidence>
<protein>
    <submittedName>
        <fullName evidence="1">Uncharacterized protein</fullName>
    </submittedName>
</protein>
<dbReference type="AlphaFoldDB" id="A0A8S1Q4D2"/>
<dbReference type="Proteomes" id="UP000692954">
    <property type="component" value="Unassembled WGS sequence"/>
</dbReference>
<reference evidence="1" key="1">
    <citation type="submission" date="2021-01" db="EMBL/GenBank/DDBJ databases">
        <authorList>
            <consortium name="Genoscope - CEA"/>
            <person name="William W."/>
        </authorList>
    </citation>
    <scope>NUCLEOTIDE SEQUENCE</scope>
</reference>